<organism evidence="2 3">
    <name type="scientific">Exiguobacterium undae</name>
    <dbReference type="NCBI Taxonomy" id="169177"/>
    <lineage>
        <taxon>Bacteria</taxon>
        <taxon>Bacillati</taxon>
        <taxon>Bacillota</taxon>
        <taxon>Bacilli</taxon>
        <taxon>Bacillales</taxon>
        <taxon>Bacillales Family XII. Incertae Sedis</taxon>
        <taxon>Exiguobacterium</taxon>
    </lineage>
</organism>
<feature type="transmembrane region" description="Helical" evidence="1">
    <location>
        <begin position="105"/>
        <end position="121"/>
    </location>
</feature>
<comment type="caution">
    <text evidence="2">The sequence shown here is derived from an EMBL/GenBank/DDBJ whole genome shotgun (WGS) entry which is preliminary data.</text>
</comment>
<keyword evidence="3" id="KW-1185">Reference proteome</keyword>
<gene>
    <name evidence="2" type="ORF">A3783_06885</name>
</gene>
<evidence type="ECO:0000313" key="3">
    <source>
        <dbReference type="Proteomes" id="UP000078447"/>
    </source>
</evidence>
<feature type="transmembrane region" description="Helical" evidence="1">
    <location>
        <begin position="155"/>
        <end position="174"/>
    </location>
</feature>
<proteinExistence type="predicted"/>
<sequence>MKGKQAPLIQLKREISQTADYWVCYRVGRTLYQVSVQEQVNGQTNEGEVTTERFPFYFGMKKRMRQLAEEKEAFGFRPLTEKERAAQVIEAPEESALDPAFFKPAVRLAWLLLGLGILLFVLPYERLNNFAFGLGLYVWYETFRQAGLPKIFRRYFHGMFGALMVLQVLSAFELEREVQPYYATLSVLSAVMLVLLVVQYHWKETDQIAQGESVRIRKIKEYTDFEE</sequence>
<keyword evidence="1" id="KW-1133">Transmembrane helix</keyword>
<dbReference type="Proteomes" id="UP000078447">
    <property type="component" value="Unassembled WGS sequence"/>
</dbReference>
<reference evidence="2 3" key="1">
    <citation type="submission" date="2016-03" db="EMBL/GenBank/DDBJ databases">
        <authorList>
            <person name="Cho S.-Y."/>
            <person name="Lim S."/>
            <person name="Kim H."/>
            <person name="Soh E.H."/>
            <person name="Moon J.S."/>
        </authorList>
    </citation>
    <scope>NUCLEOTIDE SEQUENCE [LARGE SCALE GENOMIC DNA]</scope>
    <source>
        <strain evidence="2 3">KCTC 3810</strain>
    </source>
</reference>
<evidence type="ECO:0000313" key="2">
    <source>
        <dbReference type="EMBL" id="OAN15654.1"/>
    </source>
</evidence>
<name>A0ABX2VBN4_9BACL</name>
<protein>
    <submittedName>
        <fullName evidence="2">Uncharacterized protein</fullName>
    </submittedName>
</protein>
<dbReference type="RefSeq" id="WP_028106468.1">
    <property type="nucleotide sequence ID" value="NZ_LVVL01000001.1"/>
</dbReference>
<evidence type="ECO:0000256" key="1">
    <source>
        <dbReference type="SAM" id="Phobius"/>
    </source>
</evidence>
<feature type="transmembrane region" description="Helical" evidence="1">
    <location>
        <begin position="180"/>
        <end position="198"/>
    </location>
</feature>
<dbReference type="EMBL" id="LVVL01000001">
    <property type="protein sequence ID" value="OAN15654.1"/>
    <property type="molecule type" value="Genomic_DNA"/>
</dbReference>
<accession>A0ABX2VBN4</accession>
<keyword evidence="1" id="KW-0472">Membrane</keyword>
<keyword evidence="1" id="KW-0812">Transmembrane</keyword>